<feature type="compositionally biased region" description="Basic and acidic residues" evidence="1">
    <location>
        <begin position="806"/>
        <end position="824"/>
    </location>
</feature>
<proteinExistence type="predicted"/>
<protein>
    <submittedName>
        <fullName evidence="2">Uncharacterized protein</fullName>
    </submittedName>
</protein>
<organism evidence="2">
    <name type="scientific">Brassica cretica</name>
    <name type="common">Mustard</name>
    <dbReference type="NCBI Taxonomy" id="69181"/>
    <lineage>
        <taxon>Eukaryota</taxon>
        <taxon>Viridiplantae</taxon>
        <taxon>Streptophyta</taxon>
        <taxon>Embryophyta</taxon>
        <taxon>Tracheophyta</taxon>
        <taxon>Spermatophyta</taxon>
        <taxon>Magnoliopsida</taxon>
        <taxon>eudicotyledons</taxon>
        <taxon>Gunneridae</taxon>
        <taxon>Pentapetalae</taxon>
        <taxon>rosids</taxon>
        <taxon>malvids</taxon>
        <taxon>Brassicales</taxon>
        <taxon>Brassicaceae</taxon>
        <taxon>Brassiceae</taxon>
        <taxon>Brassica</taxon>
    </lineage>
</organism>
<dbReference type="EMBL" id="QGKY02001015">
    <property type="protein sequence ID" value="KAF2573416.1"/>
    <property type="molecule type" value="Genomic_DNA"/>
</dbReference>
<feature type="region of interest" description="Disordered" evidence="1">
    <location>
        <begin position="329"/>
        <end position="352"/>
    </location>
</feature>
<evidence type="ECO:0000313" key="2">
    <source>
        <dbReference type="EMBL" id="KAF2573416.1"/>
    </source>
</evidence>
<feature type="region of interest" description="Disordered" evidence="1">
    <location>
        <begin position="1"/>
        <end position="35"/>
    </location>
</feature>
<feature type="region of interest" description="Disordered" evidence="1">
    <location>
        <begin position="802"/>
        <end position="856"/>
    </location>
</feature>
<feature type="compositionally biased region" description="Acidic residues" evidence="1">
    <location>
        <begin position="339"/>
        <end position="352"/>
    </location>
</feature>
<comment type="caution">
    <text evidence="2">The sequence shown here is derived from an EMBL/GenBank/DDBJ whole genome shotgun (WGS) entry which is preliminary data.</text>
</comment>
<gene>
    <name evidence="2" type="ORF">F2Q70_00005053</name>
</gene>
<feature type="region of interest" description="Disordered" evidence="1">
    <location>
        <begin position="60"/>
        <end position="82"/>
    </location>
</feature>
<dbReference type="SUPFAM" id="SSF89124">
    <property type="entry name" value="Nop domain"/>
    <property type="match status" value="1"/>
</dbReference>
<sequence length="856" mass="97863">MPSSNRSNKETQLLFSPDPASLERSIRKEARSSSIDNNTCSSFDFVQPPSTQTLVPSIDTCSPPSTEDTHLPSTDIFHPASIDTPARTSIDTELRDMVATLILVRDERGGLHDQEGHLRNAAVVKEEKLQEGDFEVESLMSFGGSHWCQSTPDHEHQSTVPSPNRSIGSREHRSMTPTESTTSCNATRIMTHEEFTAKHPHPPNPDNVRIARHAATPIDRQTDVDIDGQPLGPIDRRAPITYRVQMPKIDVAHLNTLRPKLKPSENPPETVRIPSDDGEDSREVDRVKKPQTSSRRINDPGIISACHCGVEYETKHSALIETHIATSIDSGHQKSTDTLQEESVDSSPDDWENDYYNSTIAAYTRQNMHTEEYDEDYEDERATEYKAILDEEDTLLHHSSWKRNAPSIGIICSPSIVTQPQQRNRKQASTVIANYSSIDAEVDRVREGDYSIGSWEDDHHHESYAVEISMYEPGKDELHEGFTYEELLNMQRRDETCQLQSKPAWGRTRSSHPIDRASRPSIDINPPTSIDVAHTTSIDTRSKPNTTVSEKDKFDNKYLTPDEFGVFRNPDGYARAIDRRILNVYRKDIADILQTANGAENLFVHKRNIPEYQQKDTKEFYDTAGGIDKIFKQRSRHPTRPSIDVDVPTLVDRRPEFGRRAFDFYGTRNFYSEEKNEYGVYKDDHEYARDIEGRTIRVHNRDIRRFLERDSRDEPSYICLPEHASLFTHTKLVPEIYTKLVPEIYTKDEINEMFYGICGAQEKYEGDFRMKLDGVYHPLNDSIGWLTTCMEEMRQDIAKIHQATDASRHTSIDKRQHASIDRRLPTSIDQRSPASVDNSPPHSPPMKSQQHFHTRE</sequence>
<evidence type="ECO:0000256" key="1">
    <source>
        <dbReference type="SAM" id="MobiDB-lite"/>
    </source>
</evidence>
<feature type="region of interest" description="Disordered" evidence="1">
    <location>
        <begin position="256"/>
        <end position="298"/>
    </location>
</feature>
<dbReference type="AlphaFoldDB" id="A0A8S9IWL7"/>
<feature type="compositionally biased region" description="Polar residues" evidence="1">
    <location>
        <begin position="827"/>
        <end position="849"/>
    </location>
</feature>
<feature type="region of interest" description="Disordered" evidence="1">
    <location>
        <begin position="498"/>
        <end position="531"/>
    </location>
</feature>
<feature type="compositionally biased region" description="Polar residues" evidence="1">
    <location>
        <begin position="1"/>
        <end position="14"/>
    </location>
</feature>
<name>A0A8S9IWL7_BRACR</name>
<feature type="compositionally biased region" description="Polar residues" evidence="1">
    <location>
        <begin position="158"/>
        <end position="167"/>
    </location>
</feature>
<accession>A0A8S9IWL7</accession>
<feature type="region of interest" description="Disordered" evidence="1">
    <location>
        <begin position="149"/>
        <end position="183"/>
    </location>
</feature>
<dbReference type="InterPro" id="IPR036070">
    <property type="entry name" value="Nop_dom_sf"/>
</dbReference>
<reference evidence="2" key="1">
    <citation type="submission" date="2019-12" db="EMBL/GenBank/DDBJ databases">
        <title>Genome sequencing and annotation of Brassica cretica.</title>
        <authorList>
            <person name="Studholme D.J."/>
            <person name="Sarris P.F."/>
        </authorList>
    </citation>
    <scope>NUCLEOTIDE SEQUENCE</scope>
    <source>
        <strain evidence="2">PFS-102/07</strain>
        <tissue evidence="2">Leaf</tissue>
    </source>
</reference>